<feature type="transmembrane region" description="Helical" evidence="1">
    <location>
        <begin position="76"/>
        <end position="98"/>
    </location>
</feature>
<evidence type="ECO:0000313" key="3">
    <source>
        <dbReference type="Proteomes" id="UP000475862"/>
    </source>
</evidence>
<name>A0A6G0U022_APHGL</name>
<organism evidence="2 3">
    <name type="scientific">Aphis glycines</name>
    <name type="common">Soybean aphid</name>
    <dbReference type="NCBI Taxonomy" id="307491"/>
    <lineage>
        <taxon>Eukaryota</taxon>
        <taxon>Metazoa</taxon>
        <taxon>Ecdysozoa</taxon>
        <taxon>Arthropoda</taxon>
        <taxon>Hexapoda</taxon>
        <taxon>Insecta</taxon>
        <taxon>Pterygota</taxon>
        <taxon>Neoptera</taxon>
        <taxon>Paraneoptera</taxon>
        <taxon>Hemiptera</taxon>
        <taxon>Sternorrhyncha</taxon>
        <taxon>Aphidomorpha</taxon>
        <taxon>Aphidoidea</taxon>
        <taxon>Aphididae</taxon>
        <taxon>Aphidini</taxon>
        <taxon>Aphis</taxon>
        <taxon>Aphis</taxon>
    </lineage>
</organism>
<evidence type="ECO:0000313" key="2">
    <source>
        <dbReference type="EMBL" id="KAE9542317.1"/>
    </source>
</evidence>
<keyword evidence="1" id="KW-0472">Membrane</keyword>
<keyword evidence="1" id="KW-1133">Transmembrane helix</keyword>
<keyword evidence="3" id="KW-1185">Reference proteome</keyword>
<keyword evidence="1" id="KW-0812">Transmembrane</keyword>
<feature type="transmembrane region" description="Helical" evidence="1">
    <location>
        <begin position="118"/>
        <end position="141"/>
    </location>
</feature>
<dbReference type="AlphaFoldDB" id="A0A6G0U022"/>
<gene>
    <name evidence="2" type="ORF">AGLY_003444</name>
</gene>
<reference evidence="2 3" key="1">
    <citation type="submission" date="2019-08" db="EMBL/GenBank/DDBJ databases">
        <title>The genome of the soybean aphid Biotype 1, its phylome, world population structure and adaptation to the North American continent.</title>
        <authorList>
            <person name="Giordano R."/>
            <person name="Donthu R.K."/>
            <person name="Hernandez A.G."/>
            <person name="Wright C.L."/>
            <person name="Zimin A.V."/>
        </authorList>
    </citation>
    <scope>NUCLEOTIDE SEQUENCE [LARGE SCALE GENOMIC DNA]</scope>
    <source>
        <tissue evidence="2">Whole aphids</tissue>
    </source>
</reference>
<evidence type="ECO:0000256" key="1">
    <source>
        <dbReference type="SAM" id="Phobius"/>
    </source>
</evidence>
<comment type="caution">
    <text evidence="2">The sequence shown here is derived from an EMBL/GenBank/DDBJ whole genome shotgun (WGS) entry which is preliminary data.</text>
</comment>
<accession>A0A6G0U022</accession>
<feature type="transmembrane region" description="Helical" evidence="1">
    <location>
        <begin position="43"/>
        <end position="64"/>
    </location>
</feature>
<proteinExistence type="predicted"/>
<dbReference type="Proteomes" id="UP000475862">
    <property type="component" value="Unassembled WGS sequence"/>
</dbReference>
<dbReference type="EMBL" id="VYZN01000011">
    <property type="protein sequence ID" value="KAE9542317.1"/>
    <property type="molecule type" value="Genomic_DNA"/>
</dbReference>
<protein>
    <submittedName>
        <fullName evidence="2">Uncharacterized protein</fullName>
    </submittedName>
</protein>
<sequence length="234" mass="27012">MVVNLDILTSSFYILDKYNQLSNIWYKHDLLESIALGLNPQIPVIYCFINILNIFFGCCIVSQIEMDNNSCKNKTYLLINIITILIVGNITSKCLIPLNITFPRASDTMPPVLQKAITLSMIALKQFTVMNKNIFVFYHFFYPTIEMKFRRIIYTYSHCINVSNINITKINLFYGYVTCPIAACRLVSSSITSTSYQESQVSMLKLHIFIHLYIISVDGIEERNDFNLYIGYIL</sequence>